<dbReference type="EMBL" id="BMDH01000001">
    <property type="protein sequence ID" value="GGI12274.1"/>
    <property type="molecule type" value="Genomic_DNA"/>
</dbReference>
<dbReference type="AlphaFoldDB" id="A0A8J3EWZ7"/>
<dbReference type="PANTHER" id="PTHR18964:SF149">
    <property type="entry name" value="BIFUNCTIONAL UDP-N-ACETYLGLUCOSAMINE 2-EPIMERASE_N-ACETYLMANNOSAMINE KINASE"/>
    <property type="match status" value="1"/>
</dbReference>
<dbReference type="InterPro" id="IPR036388">
    <property type="entry name" value="WH-like_DNA-bd_sf"/>
</dbReference>
<name>A0A8J3EWZ7_9BIFI</name>
<gene>
    <name evidence="2" type="ORF">GCM10007377_00140</name>
</gene>
<dbReference type="Pfam" id="PF00480">
    <property type="entry name" value="ROK"/>
    <property type="match status" value="1"/>
</dbReference>
<dbReference type="InterPro" id="IPR043129">
    <property type="entry name" value="ATPase_NBD"/>
</dbReference>
<comment type="similarity">
    <text evidence="1">Belongs to the ROK (NagC/XylR) family.</text>
</comment>
<accession>A0A8J3EWZ7</accession>
<evidence type="ECO:0000313" key="3">
    <source>
        <dbReference type="Proteomes" id="UP000619536"/>
    </source>
</evidence>
<organism evidence="2 3">
    <name type="scientific">Galliscardovia ingluviei</name>
    <dbReference type="NCBI Taxonomy" id="1769422"/>
    <lineage>
        <taxon>Bacteria</taxon>
        <taxon>Bacillati</taxon>
        <taxon>Actinomycetota</taxon>
        <taxon>Actinomycetes</taxon>
        <taxon>Bifidobacteriales</taxon>
        <taxon>Bifidobacteriaceae</taxon>
        <taxon>Galliscardovia</taxon>
    </lineage>
</organism>
<dbReference type="Gene3D" id="3.30.420.40">
    <property type="match status" value="2"/>
</dbReference>
<sequence>MQYLAAHHNATKQELKTACNLSLPTINHAVSTLQAQHIIVESERRASTGGRAALAYAYNPNHRIALGVSVNNAHVVVIATDMRGNIVLTTERTMVLRTDSTADIPVCVEIIRTAITQLERNPLYGPVAGITITVSTNKPNAALRPANLPVTLTTMWSADAFERALHIPCTMVTHTLANAQAELTQQSVQSAIFLCIGTHPDGIVMINGRALQPPVLQATSPRITRSTRSNTALSQPAPTASPLSSRFAHMPVDPNGPQCSCGQHGCFTALCSLSTLPEDYESIPGFFSVLDQGEAEHKRRMNTWLSNIAHVIVLAQSFIDLPVIIGGDAAMFLADDDFHALQQRVHQLSTIPTQSPILRSVSMQHQDAYGAAILIALRERERYGTLASQ</sequence>
<dbReference type="InterPro" id="IPR000600">
    <property type="entry name" value="ROK"/>
</dbReference>
<comment type="caution">
    <text evidence="2">The sequence shown here is derived from an EMBL/GenBank/DDBJ whole genome shotgun (WGS) entry which is preliminary data.</text>
</comment>
<dbReference type="InterPro" id="IPR036390">
    <property type="entry name" value="WH_DNA-bd_sf"/>
</dbReference>
<evidence type="ECO:0000256" key="1">
    <source>
        <dbReference type="ARBA" id="ARBA00006479"/>
    </source>
</evidence>
<dbReference type="SUPFAM" id="SSF46785">
    <property type="entry name" value="Winged helix' DNA-binding domain"/>
    <property type="match status" value="1"/>
</dbReference>
<dbReference type="Proteomes" id="UP000619536">
    <property type="component" value="Unassembled WGS sequence"/>
</dbReference>
<reference evidence="2" key="1">
    <citation type="journal article" date="2014" name="Int. J. Syst. Evol. Microbiol.">
        <title>Complete genome sequence of Corynebacterium casei LMG S-19264T (=DSM 44701T), isolated from a smear-ripened cheese.</title>
        <authorList>
            <consortium name="US DOE Joint Genome Institute (JGI-PGF)"/>
            <person name="Walter F."/>
            <person name="Albersmeier A."/>
            <person name="Kalinowski J."/>
            <person name="Ruckert C."/>
        </authorList>
    </citation>
    <scope>NUCLEOTIDE SEQUENCE</scope>
    <source>
        <strain evidence="2">CCM 8606</strain>
    </source>
</reference>
<dbReference type="SUPFAM" id="SSF53067">
    <property type="entry name" value="Actin-like ATPase domain"/>
    <property type="match status" value="1"/>
</dbReference>
<proteinExistence type="inferred from homology"/>
<evidence type="ECO:0000313" key="2">
    <source>
        <dbReference type="EMBL" id="GGI12274.1"/>
    </source>
</evidence>
<dbReference type="PANTHER" id="PTHR18964">
    <property type="entry name" value="ROK (REPRESSOR, ORF, KINASE) FAMILY"/>
    <property type="match status" value="1"/>
</dbReference>
<reference evidence="2" key="2">
    <citation type="submission" date="2020-09" db="EMBL/GenBank/DDBJ databases">
        <authorList>
            <person name="Sun Q."/>
            <person name="Sedlacek I."/>
        </authorList>
    </citation>
    <scope>NUCLEOTIDE SEQUENCE</scope>
    <source>
        <strain evidence="2">CCM 8606</strain>
    </source>
</reference>
<keyword evidence="3" id="KW-1185">Reference proteome</keyword>
<protein>
    <submittedName>
        <fullName evidence="2">NagC family transcriptional regulator</fullName>
    </submittedName>
</protein>
<dbReference type="Gene3D" id="1.10.10.10">
    <property type="entry name" value="Winged helix-like DNA-binding domain superfamily/Winged helix DNA-binding domain"/>
    <property type="match status" value="1"/>
</dbReference>